<reference evidence="1" key="1">
    <citation type="submission" date="2018-02" db="EMBL/GenBank/DDBJ databases">
        <title>Rhizophora mucronata_Transcriptome.</title>
        <authorList>
            <person name="Meera S.P."/>
            <person name="Sreeshan A."/>
            <person name="Augustine A."/>
        </authorList>
    </citation>
    <scope>NUCLEOTIDE SEQUENCE</scope>
    <source>
        <tissue evidence="1">Leaf</tissue>
    </source>
</reference>
<proteinExistence type="predicted"/>
<organism evidence="1">
    <name type="scientific">Rhizophora mucronata</name>
    <name type="common">Asiatic mangrove</name>
    <dbReference type="NCBI Taxonomy" id="61149"/>
    <lineage>
        <taxon>Eukaryota</taxon>
        <taxon>Viridiplantae</taxon>
        <taxon>Streptophyta</taxon>
        <taxon>Embryophyta</taxon>
        <taxon>Tracheophyta</taxon>
        <taxon>Spermatophyta</taxon>
        <taxon>Magnoliopsida</taxon>
        <taxon>eudicotyledons</taxon>
        <taxon>Gunneridae</taxon>
        <taxon>Pentapetalae</taxon>
        <taxon>rosids</taxon>
        <taxon>fabids</taxon>
        <taxon>Malpighiales</taxon>
        <taxon>Rhizophoraceae</taxon>
        <taxon>Rhizophora</taxon>
    </lineage>
</organism>
<sequence length="23" mass="2699">MCYIYLCKRDANSSMSNNSTKRL</sequence>
<name>A0A2P2NI87_RHIMU</name>
<dbReference type="EMBL" id="GGEC01061636">
    <property type="protein sequence ID" value="MBX42120.1"/>
    <property type="molecule type" value="Transcribed_RNA"/>
</dbReference>
<protein>
    <submittedName>
        <fullName evidence="1">Uncharacterized protein</fullName>
    </submittedName>
</protein>
<dbReference type="AlphaFoldDB" id="A0A2P2NI87"/>
<evidence type="ECO:0000313" key="1">
    <source>
        <dbReference type="EMBL" id="MBX42120.1"/>
    </source>
</evidence>
<accession>A0A2P2NI87</accession>